<evidence type="ECO:0000256" key="4">
    <source>
        <dbReference type="ARBA" id="ARBA00018370"/>
    </source>
</evidence>
<dbReference type="PANTHER" id="PTHR47245">
    <property type="entry name" value="PEPTIDYLPROLYL ISOMERASE"/>
    <property type="match status" value="1"/>
</dbReference>
<dbReference type="GO" id="GO:0003755">
    <property type="term" value="F:peptidyl-prolyl cis-trans isomerase activity"/>
    <property type="evidence" value="ECO:0007669"/>
    <property type="project" value="UniProtKB-KW"/>
</dbReference>
<comment type="caution">
    <text evidence="10">The sequence shown here is derived from an EMBL/GenBank/DDBJ whole genome shotgun (WGS) entry which is preliminary data.</text>
</comment>
<dbReference type="InterPro" id="IPR000297">
    <property type="entry name" value="PPIase_PpiC"/>
</dbReference>
<accession>A0A367WYP4</accession>
<dbReference type="RefSeq" id="WP_114089448.1">
    <property type="nucleotide sequence ID" value="NZ_JPWH01000014.1"/>
</dbReference>
<comment type="similarity">
    <text evidence="2">Belongs to the PpiC/parvulin rotamase family.</text>
</comment>
<reference evidence="10 11" key="1">
    <citation type="submission" date="2014-07" db="EMBL/GenBank/DDBJ databases">
        <title>Draft genome sequence of Thalassospira profundimaris S25-3-2.</title>
        <authorList>
            <person name="Lai Q."/>
            <person name="Shao Z."/>
        </authorList>
    </citation>
    <scope>NUCLEOTIDE SEQUENCE [LARGE SCALE GENOMIC DNA]</scope>
    <source>
        <strain evidence="10 11">S25-3-2</strain>
    </source>
</reference>
<evidence type="ECO:0000313" key="11">
    <source>
        <dbReference type="Proteomes" id="UP000252517"/>
    </source>
</evidence>
<dbReference type="EC" id="5.2.1.8" evidence="3"/>
<protein>
    <recommendedName>
        <fullName evidence="4">Parvulin-like PPIase</fullName>
        <ecNumber evidence="3">5.2.1.8</ecNumber>
    </recommendedName>
    <alternativeName>
        <fullName evidence="6">Peptidyl-prolyl cis-trans isomerase plp</fullName>
    </alternativeName>
    <alternativeName>
        <fullName evidence="7">Rotamase plp</fullName>
    </alternativeName>
</protein>
<dbReference type="Gene3D" id="3.10.50.40">
    <property type="match status" value="1"/>
</dbReference>
<evidence type="ECO:0000259" key="9">
    <source>
        <dbReference type="PROSITE" id="PS50198"/>
    </source>
</evidence>
<evidence type="ECO:0000256" key="3">
    <source>
        <dbReference type="ARBA" id="ARBA00013194"/>
    </source>
</evidence>
<evidence type="ECO:0000313" key="10">
    <source>
        <dbReference type="EMBL" id="RCK46554.1"/>
    </source>
</evidence>
<dbReference type="Pfam" id="PF00639">
    <property type="entry name" value="Rotamase"/>
    <property type="match status" value="1"/>
</dbReference>
<dbReference type="AlphaFoldDB" id="A0A367WYP4"/>
<dbReference type="OrthoDB" id="196786at2"/>
<evidence type="ECO:0000256" key="2">
    <source>
        <dbReference type="ARBA" id="ARBA00007656"/>
    </source>
</evidence>
<dbReference type="EMBL" id="JPWH01000014">
    <property type="protein sequence ID" value="RCK46554.1"/>
    <property type="molecule type" value="Genomic_DNA"/>
</dbReference>
<dbReference type="SUPFAM" id="SSF54534">
    <property type="entry name" value="FKBP-like"/>
    <property type="match status" value="1"/>
</dbReference>
<feature type="domain" description="PpiC" evidence="9">
    <location>
        <begin position="113"/>
        <end position="215"/>
    </location>
</feature>
<evidence type="ECO:0000256" key="5">
    <source>
        <dbReference type="ARBA" id="ARBA00023110"/>
    </source>
</evidence>
<dbReference type="Proteomes" id="UP000252517">
    <property type="component" value="Unassembled WGS sequence"/>
</dbReference>
<sequence>MNDTFFPDILVNGETIPSHAVAAEIQNHIVPQGKQAIAWRKAARALAIRALLLQEARLRGLAPNSREIAPGKTEAEPEALIRTLLDEALVPEEPDEHSLHAFYQAHPERFRAPSLYEASHILFAAPAEDQNARAKARARAEAVLAELKKDEKRFEHIARLESDCSSREAGGRLGQIGRGETVPEFDRMLDTLAPGRIACDPVETRFGFHILRLDARADGEILPFETVKPRLLEATEKAAWTRAANAFITGLVSKATISGIDMRPE</sequence>
<dbReference type="InterPro" id="IPR050245">
    <property type="entry name" value="PrsA_foldase"/>
</dbReference>
<dbReference type="InterPro" id="IPR027304">
    <property type="entry name" value="Trigger_fact/SurA_dom_sf"/>
</dbReference>
<evidence type="ECO:0000256" key="1">
    <source>
        <dbReference type="ARBA" id="ARBA00000971"/>
    </source>
</evidence>
<dbReference type="SUPFAM" id="SSF109998">
    <property type="entry name" value="Triger factor/SurA peptide-binding domain-like"/>
    <property type="match status" value="1"/>
</dbReference>
<dbReference type="PANTHER" id="PTHR47245:SF2">
    <property type="entry name" value="PEPTIDYL-PROLYL CIS-TRANS ISOMERASE HP_0175-RELATED"/>
    <property type="match status" value="1"/>
</dbReference>
<evidence type="ECO:0000256" key="6">
    <source>
        <dbReference type="ARBA" id="ARBA00030642"/>
    </source>
</evidence>
<dbReference type="PROSITE" id="PS50198">
    <property type="entry name" value="PPIC_PPIASE_2"/>
    <property type="match status" value="1"/>
</dbReference>
<keyword evidence="5 8" id="KW-0697">Rotamase</keyword>
<organism evidence="10 11">
    <name type="scientific">Thalassospira profundimaris</name>
    <dbReference type="NCBI Taxonomy" id="502049"/>
    <lineage>
        <taxon>Bacteria</taxon>
        <taxon>Pseudomonadati</taxon>
        <taxon>Pseudomonadota</taxon>
        <taxon>Alphaproteobacteria</taxon>
        <taxon>Rhodospirillales</taxon>
        <taxon>Thalassospiraceae</taxon>
        <taxon>Thalassospira</taxon>
    </lineage>
</organism>
<keyword evidence="8" id="KW-0413">Isomerase</keyword>
<dbReference type="InterPro" id="IPR046357">
    <property type="entry name" value="PPIase_dom_sf"/>
</dbReference>
<proteinExistence type="inferred from homology"/>
<comment type="catalytic activity">
    <reaction evidence="1">
        <text>[protein]-peptidylproline (omega=180) = [protein]-peptidylproline (omega=0)</text>
        <dbReference type="Rhea" id="RHEA:16237"/>
        <dbReference type="Rhea" id="RHEA-COMP:10747"/>
        <dbReference type="Rhea" id="RHEA-COMP:10748"/>
        <dbReference type="ChEBI" id="CHEBI:83833"/>
        <dbReference type="ChEBI" id="CHEBI:83834"/>
        <dbReference type="EC" id="5.2.1.8"/>
    </reaction>
</comment>
<gene>
    <name evidence="10" type="ORF">TH25_17045</name>
</gene>
<evidence type="ECO:0000256" key="7">
    <source>
        <dbReference type="ARBA" id="ARBA00031484"/>
    </source>
</evidence>
<name>A0A367WYP4_9PROT</name>
<evidence type="ECO:0000256" key="8">
    <source>
        <dbReference type="PROSITE-ProRule" id="PRU00278"/>
    </source>
</evidence>